<dbReference type="Pfam" id="PF23571">
    <property type="entry name" value="GH3_M"/>
    <property type="match status" value="1"/>
</dbReference>
<sequence>MLILNSENWIKKRNKFIDKCRICHNELLKTCSEPDAVSAQILSDCVSRNRETDFGRRHNFGQIKTLTDYRRAVPIHQYADLEPWIQQILEGKERVLTVDAPYTMLKTSGTTGSSKAIPHTAHWRYRYRGPIIYALWGAYGKYFPQLWDHPYATLDFLWERELPKDFIGKIPHQGITNREISLGKTDFTPPWYNAPWVDFTDDSSGFMERIYLRIRHFIGQNLRMLAVIQPNRLLLMVQILSDMAERLIEDVHNGELCGKPLFEPKPELSARLEKLVQKDGILLPKSVWPNLDLIACWKSKQLGLYLEQIPALFPDTKILPLLTGSTEAMVTCPVDDHPEAGILTLTQGIYEFIPHDDENPDFSEENPETLSYDQLTVGKIYNVITTQANGLYRYDIGDLYQVVGYHGRVPRLAFVRRQGVYSSFNGEKLTETQVMDAFQAALGQLGLPSVLYSCFPVWSNPPRYVLIVEAGSGWPVSSMAGLPKEFDLALGYLNSEYEARIRTGRLARSVVKQVAPGTFQDNWNAKVAQGACAPQLKHHFCQKETSLLEEIESAGLVIETFF</sequence>
<dbReference type="InterPro" id="IPR020845">
    <property type="entry name" value="AMP-binding_CS"/>
</dbReference>
<dbReference type="STRING" id="651182.TOL2_C08750"/>
<feature type="domain" description="GH3 middle" evidence="1">
    <location>
        <begin position="342"/>
        <end position="417"/>
    </location>
</feature>
<dbReference type="Pfam" id="PF03321">
    <property type="entry name" value="GH3"/>
    <property type="match status" value="1"/>
</dbReference>
<dbReference type="InterPro" id="IPR055377">
    <property type="entry name" value="GH3_M"/>
</dbReference>
<dbReference type="InterPro" id="IPR055378">
    <property type="entry name" value="GH3_C"/>
</dbReference>
<dbReference type="KEGG" id="dto:TOL2_C08750"/>
<dbReference type="AlphaFoldDB" id="K0NGT5"/>
<evidence type="ECO:0000313" key="3">
    <source>
        <dbReference type="EMBL" id="CCK79043.1"/>
    </source>
</evidence>
<dbReference type="InterPro" id="IPR004993">
    <property type="entry name" value="GH3"/>
</dbReference>
<reference evidence="3 4" key="1">
    <citation type="journal article" date="2013" name="Environ. Microbiol.">
        <title>Complete genome, catabolic sub-proteomes and key-metabolites of Desulfobacula toluolica Tol2, a marine, aromatic compound-degrading, sulfate-reducing bacterium.</title>
        <authorList>
            <person name="Wohlbrand L."/>
            <person name="Jacob J.H."/>
            <person name="Kube M."/>
            <person name="Mussmann M."/>
            <person name="Jarling R."/>
            <person name="Beck A."/>
            <person name="Amann R."/>
            <person name="Wilkes H."/>
            <person name="Reinhardt R."/>
            <person name="Rabus R."/>
        </authorList>
    </citation>
    <scope>NUCLEOTIDE SEQUENCE [LARGE SCALE GENOMIC DNA]</scope>
    <source>
        <strain evidence="4">DSM 7467 / Tol2</strain>
    </source>
</reference>
<dbReference type="GO" id="GO:0005737">
    <property type="term" value="C:cytoplasm"/>
    <property type="evidence" value="ECO:0007669"/>
    <property type="project" value="TreeGrafter"/>
</dbReference>
<feature type="domain" description="GH3 C-terminal" evidence="2">
    <location>
        <begin position="433"/>
        <end position="544"/>
    </location>
</feature>
<evidence type="ECO:0000259" key="2">
    <source>
        <dbReference type="Pfam" id="PF23572"/>
    </source>
</evidence>
<proteinExistence type="predicted"/>
<dbReference type="Proteomes" id="UP000007347">
    <property type="component" value="Chromosome"/>
</dbReference>
<protein>
    <submittedName>
        <fullName evidence="3">Putative auxin-responsive-like protein</fullName>
    </submittedName>
</protein>
<dbReference type="PROSITE" id="PS00455">
    <property type="entry name" value="AMP_BINDING"/>
    <property type="match status" value="1"/>
</dbReference>
<dbReference type="RefSeq" id="WP_014956393.1">
    <property type="nucleotide sequence ID" value="NC_018645.1"/>
</dbReference>
<evidence type="ECO:0000313" key="4">
    <source>
        <dbReference type="Proteomes" id="UP000007347"/>
    </source>
</evidence>
<dbReference type="OrthoDB" id="5678283at2"/>
<name>K0NGT5_DESTT</name>
<dbReference type="EMBL" id="FO203503">
    <property type="protein sequence ID" value="CCK79043.1"/>
    <property type="molecule type" value="Genomic_DNA"/>
</dbReference>
<accession>K0NGT5</accession>
<dbReference type="GO" id="GO:0016881">
    <property type="term" value="F:acid-amino acid ligase activity"/>
    <property type="evidence" value="ECO:0007669"/>
    <property type="project" value="TreeGrafter"/>
</dbReference>
<dbReference type="PANTHER" id="PTHR31901">
    <property type="entry name" value="GH3 DOMAIN-CONTAINING PROTEIN"/>
    <property type="match status" value="1"/>
</dbReference>
<organism evidence="3 4">
    <name type="scientific">Desulfobacula toluolica (strain DSM 7467 / Tol2)</name>
    <dbReference type="NCBI Taxonomy" id="651182"/>
    <lineage>
        <taxon>Bacteria</taxon>
        <taxon>Pseudomonadati</taxon>
        <taxon>Thermodesulfobacteriota</taxon>
        <taxon>Desulfobacteria</taxon>
        <taxon>Desulfobacterales</taxon>
        <taxon>Desulfobacteraceae</taxon>
        <taxon>Desulfobacula</taxon>
    </lineage>
</organism>
<evidence type="ECO:0000259" key="1">
    <source>
        <dbReference type="Pfam" id="PF23571"/>
    </source>
</evidence>
<gene>
    <name evidence="3" type="ordered locus">TOL2_C08750</name>
</gene>
<keyword evidence="4" id="KW-1185">Reference proteome</keyword>
<dbReference type="HOGENOM" id="CLU_016249_3_2_7"/>
<dbReference type="PANTHER" id="PTHR31901:SF9">
    <property type="entry name" value="GH3 DOMAIN-CONTAINING PROTEIN"/>
    <property type="match status" value="1"/>
</dbReference>
<dbReference type="Pfam" id="PF23572">
    <property type="entry name" value="GH3_C"/>
    <property type="match status" value="1"/>
</dbReference>